<evidence type="ECO:0000256" key="1">
    <source>
        <dbReference type="ARBA" id="ARBA00004651"/>
    </source>
</evidence>
<sequence length="225" mass="23433">MSWLEDALTNRVITEQLPEATLETIYMSGLSSLLTVLLGLPLGLALVATGPGGLRPSRVVNAALAVVVNVGRSFPFIILMIAILPLTRLLTGTTYGWESAVVPLTLGAVPFFARLVETAVRDVSAGKVEAAQMVGASRLAIVGGVLVREALPAIVGGITVTVITLIGYSAMAGALGAGGLGALAINHGYNRFQTDVMVVTVVVIIVLVQLVQMLGDRVARLVDHR</sequence>
<dbReference type="EMBL" id="UETB01000009">
    <property type="protein sequence ID" value="SSA43989.1"/>
    <property type="molecule type" value="Genomic_DNA"/>
</dbReference>
<protein>
    <submittedName>
        <fullName evidence="10">D-methionine transport system permease protein</fullName>
    </submittedName>
</protein>
<reference evidence="10 11" key="1">
    <citation type="submission" date="2016-10" db="EMBL/GenBank/DDBJ databases">
        <authorList>
            <person name="Cai Z."/>
        </authorList>
    </citation>
    <scope>NUCLEOTIDE SEQUENCE [LARGE SCALE GENOMIC DNA]</scope>
    <source>
        <strain evidence="10 11">CGMCC 1.10826</strain>
    </source>
</reference>
<keyword evidence="7 8" id="KW-0472">Membrane</keyword>
<feature type="transmembrane region" description="Helical" evidence="8">
    <location>
        <begin position="59"/>
        <end position="83"/>
    </location>
</feature>
<dbReference type="PANTHER" id="PTHR30450">
    <property type="entry name" value="ABC TRANSPORTER PERMEASE"/>
    <property type="match status" value="1"/>
</dbReference>
<name>A0A2Y9ANQ7_9MICO</name>
<evidence type="ECO:0000256" key="6">
    <source>
        <dbReference type="ARBA" id="ARBA00022989"/>
    </source>
</evidence>
<dbReference type="OrthoDB" id="9793490at2"/>
<proteinExistence type="inferred from homology"/>
<evidence type="ECO:0000256" key="7">
    <source>
        <dbReference type="ARBA" id="ARBA00023136"/>
    </source>
</evidence>
<dbReference type="Pfam" id="PF00528">
    <property type="entry name" value="BPD_transp_1"/>
    <property type="match status" value="1"/>
</dbReference>
<comment type="subcellular location">
    <subcellularLocation>
        <location evidence="1 8">Cell membrane</location>
        <topology evidence="1 8">Multi-pass membrane protein</topology>
    </subcellularLocation>
</comment>
<dbReference type="RefSeq" id="WP_110852906.1">
    <property type="nucleotide sequence ID" value="NZ_QKLZ01000009.1"/>
</dbReference>
<feature type="domain" description="ABC transmembrane type-1" evidence="9">
    <location>
        <begin position="21"/>
        <end position="215"/>
    </location>
</feature>
<keyword evidence="5 8" id="KW-0812">Transmembrane</keyword>
<dbReference type="GO" id="GO:0005886">
    <property type="term" value="C:plasma membrane"/>
    <property type="evidence" value="ECO:0007669"/>
    <property type="project" value="UniProtKB-SubCell"/>
</dbReference>
<dbReference type="PANTHER" id="PTHR30450:SF1">
    <property type="entry name" value="D-METHIONINE TRANSPORT SYSTEM PERMEASE PROTEIN METI-RELATED"/>
    <property type="match status" value="1"/>
</dbReference>
<dbReference type="Proteomes" id="UP000250222">
    <property type="component" value="Unassembled WGS sequence"/>
</dbReference>
<evidence type="ECO:0000256" key="8">
    <source>
        <dbReference type="RuleBase" id="RU363032"/>
    </source>
</evidence>
<evidence type="ECO:0000256" key="2">
    <source>
        <dbReference type="ARBA" id="ARBA00007069"/>
    </source>
</evidence>
<feature type="transmembrane region" description="Helical" evidence="8">
    <location>
        <begin position="95"/>
        <end position="116"/>
    </location>
</feature>
<feature type="transmembrane region" description="Helical" evidence="8">
    <location>
        <begin position="153"/>
        <end position="184"/>
    </location>
</feature>
<gene>
    <name evidence="10" type="ORF">SAMN05216184_10949</name>
</gene>
<keyword evidence="11" id="KW-1185">Reference proteome</keyword>
<dbReference type="FunFam" id="1.10.3720.10:FF:000002">
    <property type="entry name" value="D-methionine ABC transporter permease MetI"/>
    <property type="match status" value="1"/>
</dbReference>
<feature type="transmembrane region" description="Helical" evidence="8">
    <location>
        <begin position="25"/>
        <end position="47"/>
    </location>
</feature>
<evidence type="ECO:0000256" key="3">
    <source>
        <dbReference type="ARBA" id="ARBA00022448"/>
    </source>
</evidence>
<organism evidence="10 11">
    <name type="scientific">Georgenia satyanarayanai</name>
    <dbReference type="NCBI Taxonomy" id="860221"/>
    <lineage>
        <taxon>Bacteria</taxon>
        <taxon>Bacillati</taxon>
        <taxon>Actinomycetota</taxon>
        <taxon>Actinomycetes</taxon>
        <taxon>Micrococcales</taxon>
        <taxon>Bogoriellaceae</taxon>
        <taxon>Georgenia</taxon>
    </lineage>
</organism>
<evidence type="ECO:0000259" key="9">
    <source>
        <dbReference type="PROSITE" id="PS50928"/>
    </source>
</evidence>
<keyword evidence="3 8" id="KW-0813">Transport</keyword>
<dbReference type="InterPro" id="IPR000515">
    <property type="entry name" value="MetI-like"/>
</dbReference>
<dbReference type="AlphaFoldDB" id="A0A2Y9ANQ7"/>
<feature type="transmembrane region" description="Helical" evidence="8">
    <location>
        <begin position="196"/>
        <end position="215"/>
    </location>
</feature>
<keyword evidence="4" id="KW-1003">Cell membrane</keyword>
<evidence type="ECO:0000256" key="5">
    <source>
        <dbReference type="ARBA" id="ARBA00022692"/>
    </source>
</evidence>
<evidence type="ECO:0000256" key="4">
    <source>
        <dbReference type="ARBA" id="ARBA00022475"/>
    </source>
</evidence>
<dbReference type="InterPro" id="IPR035906">
    <property type="entry name" value="MetI-like_sf"/>
</dbReference>
<comment type="similarity">
    <text evidence="2">Belongs to the binding-protein-dependent transport system permease family. CysTW subfamily.</text>
</comment>
<dbReference type="Gene3D" id="1.10.3720.10">
    <property type="entry name" value="MetI-like"/>
    <property type="match status" value="1"/>
</dbReference>
<keyword evidence="6 8" id="KW-1133">Transmembrane helix</keyword>
<evidence type="ECO:0000313" key="11">
    <source>
        <dbReference type="Proteomes" id="UP000250222"/>
    </source>
</evidence>
<dbReference type="GO" id="GO:0048473">
    <property type="term" value="P:D-methionine transmembrane transport"/>
    <property type="evidence" value="ECO:0007669"/>
    <property type="project" value="TreeGrafter"/>
</dbReference>
<dbReference type="SUPFAM" id="SSF161098">
    <property type="entry name" value="MetI-like"/>
    <property type="match status" value="1"/>
</dbReference>
<dbReference type="PROSITE" id="PS50928">
    <property type="entry name" value="ABC_TM1"/>
    <property type="match status" value="1"/>
</dbReference>
<dbReference type="CDD" id="cd06261">
    <property type="entry name" value="TM_PBP2"/>
    <property type="match status" value="1"/>
</dbReference>
<dbReference type="InterPro" id="IPR051322">
    <property type="entry name" value="AA_ABC_Transporter_Permease"/>
</dbReference>
<accession>A0A2Y9ANQ7</accession>
<evidence type="ECO:0000313" key="10">
    <source>
        <dbReference type="EMBL" id="SSA43989.1"/>
    </source>
</evidence>